<keyword evidence="2" id="KW-1185">Reference proteome</keyword>
<protein>
    <submittedName>
        <fullName evidence="1">Uncharacterized protein</fullName>
    </submittedName>
</protein>
<dbReference type="Proteomes" id="UP000247569">
    <property type="component" value="Unassembled WGS sequence"/>
</dbReference>
<gene>
    <name evidence="1" type="ORF">DFR70_103670</name>
</gene>
<reference evidence="1 2" key="1">
    <citation type="submission" date="2018-05" db="EMBL/GenBank/DDBJ databases">
        <title>Genomic Encyclopedia of Type Strains, Phase IV (KMG-IV): sequencing the most valuable type-strain genomes for metagenomic binning, comparative biology and taxonomic classification.</title>
        <authorList>
            <person name="Goeker M."/>
        </authorList>
    </citation>
    <scope>NUCLEOTIDE SEQUENCE [LARGE SCALE GENOMIC DNA]</scope>
    <source>
        <strain evidence="1 2">DSM 44704</strain>
    </source>
</reference>
<accession>A0A318KAT7</accession>
<dbReference type="EMBL" id="QJKF01000003">
    <property type="protein sequence ID" value="PXX66915.1"/>
    <property type="molecule type" value="Genomic_DNA"/>
</dbReference>
<evidence type="ECO:0000313" key="2">
    <source>
        <dbReference type="Proteomes" id="UP000247569"/>
    </source>
</evidence>
<name>A0A318KAT7_9NOCA</name>
<evidence type="ECO:0000313" key="1">
    <source>
        <dbReference type="EMBL" id="PXX66915.1"/>
    </source>
</evidence>
<dbReference type="RefSeq" id="WP_040730666.1">
    <property type="nucleotide sequence ID" value="NZ_QJKF01000003.1"/>
</dbReference>
<organism evidence="1 2">
    <name type="scientific">Nocardia tenerifensis</name>
    <dbReference type="NCBI Taxonomy" id="228006"/>
    <lineage>
        <taxon>Bacteria</taxon>
        <taxon>Bacillati</taxon>
        <taxon>Actinomycetota</taxon>
        <taxon>Actinomycetes</taxon>
        <taxon>Mycobacteriales</taxon>
        <taxon>Nocardiaceae</taxon>
        <taxon>Nocardia</taxon>
    </lineage>
</organism>
<proteinExistence type="predicted"/>
<dbReference type="AlphaFoldDB" id="A0A318KAT7"/>
<sequence length="73" mass="8166">MLSEVDAVGGWSFHENGTLTKRKFRRELAVWQDGTFYHFQVDSAARVLKMGRRSTLSAAKQAAEKAARPTEPA</sequence>
<comment type="caution">
    <text evidence="1">The sequence shown here is derived from an EMBL/GenBank/DDBJ whole genome shotgun (WGS) entry which is preliminary data.</text>
</comment>